<feature type="region of interest" description="Disordered" evidence="1">
    <location>
        <begin position="21"/>
        <end position="57"/>
    </location>
</feature>
<name>A0A6H5IRS9_9HYME</name>
<dbReference type="EMBL" id="CADCXV010000968">
    <property type="protein sequence ID" value="CAB0039550.1"/>
    <property type="molecule type" value="Genomic_DNA"/>
</dbReference>
<evidence type="ECO:0000313" key="3">
    <source>
        <dbReference type="Proteomes" id="UP000479190"/>
    </source>
</evidence>
<keyword evidence="3" id="KW-1185">Reference proteome</keyword>
<evidence type="ECO:0000256" key="1">
    <source>
        <dbReference type="SAM" id="MobiDB-lite"/>
    </source>
</evidence>
<accession>A0A6H5IRS9</accession>
<organism evidence="2 3">
    <name type="scientific">Trichogramma brassicae</name>
    <dbReference type="NCBI Taxonomy" id="86971"/>
    <lineage>
        <taxon>Eukaryota</taxon>
        <taxon>Metazoa</taxon>
        <taxon>Ecdysozoa</taxon>
        <taxon>Arthropoda</taxon>
        <taxon>Hexapoda</taxon>
        <taxon>Insecta</taxon>
        <taxon>Pterygota</taxon>
        <taxon>Neoptera</taxon>
        <taxon>Endopterygota</taxon>
        <taxon>Hymenoptera</taxon>
        <taxon>Apocrita</taxon>
        <taxon>Proctotrupomorpha</taxon>
        <taxon>Chalcidoidea</taxon>
        <taxon>Trichogrammatidae</taxon>
        <taxon>Trichogramma</taxon>
    </lineage>
</organism>
<dbReference type="Proteomes" id="UP000479190">
    <property type="component" value="Unassembled WGS sequence"/>
</dbReference>
<gene>
    <name evidence="2" type="ORF">TBRA_LOCUS11290</name>
</gene>
<dbReference type="AlphaFoldDB" id="A0A6H5IRS9"/>
<reference evidence="2 3" key="1">
    <citation type="submission" date="2020-02" db="EMBL/GenBank/DDBJ databases">
        <authorList>
            <person name="Ferguson B K."/>
        </authorList>
    </citation>
    <scope>NUCLEOTIDE SEQUENCE [LARGE SCALE GENOMIC DNA]</scope>
</reference>
<proteinExistence type="predicted"/>
<protein>
    <submittedName>
        <fullName evidence="2">Uncharacterized protein</fullName>
    </submittedName>
</protein>
<sequence>MQNCLFIFKNFYISKLAMERRSDKRRASPNENYHQLRKSSTEEKKARRTSFYVRELP</sequence>
<evidence type="ECO:0000313" key="2">
    <source>
        <dbReference type="EMBL" id="CAB0039550.1"/>
    </source>
</evidence>